<dbReference type="AlphaFoldDB" id="A0A543I4I7"/>
<dbReference type="RefSeq" id="WP_141915222.1">
    <property type="nucleotide sequence ID" value="NZ_BAAAYS010000013.1"/>
</dbReference>
<comment type="caution">
    <text evidence="2">The sequence shown here is derived from an EMBL/GenBank/DDBJ whole genome shotgun (WGS) entry which is preliminary data.</text>
</comment>
<evidence type="ECO:0000256" key="1">
    <source>
        <dbReference type="SAM" id="MobiDB-lite"/>
    </source>
</evidence>
<dbReference type="OrthoDB" id="5118185at2"/>
<evidence type="ECO:0000313" key="2">
    <source>
        <dbReference type="EMBL" id="TQM65461.1"/>
    </source>
</evidence>
<keyword evidence="3" id="KW-1185">Reference proteome</keyword>
<organism evidence="2 3">
    <name type="scientific">Klugiella xanthotipulae</name>
    <dbReference type="NCBI Taxonomy" id="244735"/>
    <lineage>
        <taxon>Bacteria</taxon>
        <taxon>Bacillati</taxon>
        <taxon>Actinomycetota</taxon>
        <taxon>Actinomycetes</taxon>
        <taxon>Micrococcales</taxon>
        <taxon>Microbacteriaceae</taxon>
        <taxon>Klugiella</taxon>
    </lineage>
</organism>
<evidence type="ECO:0000313" key="3">
    <source>
        <dbReference type="Proteomes" id="UP000318331"/>
    </source>
</evidence>
<feature type="region of interest" description="Disordered" evidence="1">
    <location>
        <begin position="1"/>
        <end position="24"/>
    </location>
</feature>
<name>A0A543I4I7_9MICO</name>
<reference evidence="2 3" key="1">
    <citation type="submission" date="2019-06" db="EMBL/GenBank/DDBJ databases">
        <title>Sequencing the genomes of 1000 actinobacteria strains.</title>
        <authorList>
            <person name="Klenk H.-P."/>
        </authorList>
    </citation>
    <scope>NUCLEOTIDE SEQUENCE [LARGE SCALE GENOMIC DNA]</scope>
    <source>
        <strain evidence="2 3">DSM 18031</strain>
    </source>
</reference>
<dbReference type="Proteomes" id="UP000318331">
    <property type="component" value="Unassembled WGS sequence"/>
</dbReference>
<evidence type="ECO:0008006" key="4">
    <source>
        <dbReference type="Google" id="ProtNLM"/>
    </source>
</evidence>
<dbReference type="EMBL" id="VFPN01000001">
    <property type="protein sequence ID" value="TQM65461.1"/>
    <property type="molecule type" value="Genomic_DNA"/>
</dbReference>
<sequence>MAWFRRRRAEDAEQSSDASTTEPAPIAEVVRQGVMIAEVSVRMVAKNFIIINAMGDQLSYNEATVMDAVRAELKSLATEKHEDAERISADAATKPRKRTVWMRRDENRATQQVLNVRRQEVYELLSAELTRLRDDEGYVRATAEKARQDAWLEISRSFEIMLVNEQKRRVRDESYWHRRDDRITYLIEKDLAKLERQSAHKRRAAEESSAAKR</sequence>
<accession>A0A543I4I7</accession>
<proteinExistence type="predicted"/>
<protein>
    <recommendedName>
        <fullName evidence="4">Asparagine synthase</fullName>
    </recommendedName>
</protein>
<gene>
    <name evidence="2" type="ORF">FB466_0263</name>
</gene>